<organism evidence="2 3">
    <name type="scientific">Candidatus Yanofskybacteria bacterium RIFCSPLOWO2_02_FULL_47_9b</name>
    <dbReference type="NCBI Taxonomy" id="1802708"/>
    <lineage>
        <taxon>Bacteria</taxon>
        <taxon>Candidatus Yanofskyibacteriota</taxon>
    </lineage>
</organism>
<accession>A0A1F8H920</accession>
<dbReference type="Proteomes" id="UP000178155">
    <property type="component" value="Unassembled WGS sequence"/>
</dbReference>
<dbReference type="AlphaFoldDB" id="A0A1F8H920"/>
<dbReference type="InterPro" id="IPR048846">
    <property type="entry name" value="PaaX-like_central"/>
</dbReference>
<comment type="caution">
    <text evidence="2">The sequence shown here is derived from an EMBL/GenBank/DDBJ whole genome shotgun (WGS) entry which is preliminary data.</text>
</comment>
<dbReference type="Gene3D" id="3.30.70.2650">
    <property type="match status" value="1"/>
</dbReference>
<sequence length="186" mass="22415">MLGKQGNKRNGVSKAILERIYQTKYFDIPNLLNDILSLPQTLSKLQTNRRYYTKNTLQRFIDDGLVEFVLSKNSRKYLCLTKDGMKRLNRYRFDDYKIDKPFLWDGKWRLIIFDIKEIRRGDRNLMRHMLGEMGFKRLQNSVWVHPYGCEEMLNLLKINLGLNRDVLYLVVEKLENDKWLRSEFEL</sequence>
<evidence type="ECO:0000313" key="2">
    <source>
        <dbReference type="EMBL" id="OGN34071.1"/>
    </source>
</evidence>
<dbReference type="Pfam" id="PF20803">
    <property type="entry name" value="PaaX_M"/>
    <property type="match status" value="1"/>
</dbReference>
<name>A0A1F8H920_9BACT</name>
<evidence type="ECO:0000313" key="3">
    <source>
        <dbReference type="Proteomes" id="UP000178155"/>
    </source>
</evidence>
<evidence type="ECO:0000259" key="1">
    <source>
        <dbReference type="Pfam" id="PF20803"/>
    </source>
</evidence>
<gene>
    <name evidence="2" type="ORF">A3I39_01725</name>
</gene>
<dbReference type="EMBL" id="MGKW01000019">
    <property type="protein sequence ID" value="OGN34071.1"/>
    <property type="molecule type" value="Genomic_DNA"/>
</dbReference>
<protein>
    <recommendedName>
        <fullName evidence="1">Transcriptional repressor PaaX-like central Cas2-like domain-containing protein</fullName>
    </recommendedName>
</protein>
<proteinExistence type="predicted"/>
<dbReference type="SUPFAM" id="SSF143430">
    <property type="entry name" value="TTP0101/SSO1404-like"/>
    <property type="match status" value="1"/>
</dbReference>
<feature type="domain" description="Transcriptional repressor PaaX-like central Cas2-like" evidence="1">
    <location>
        <begin position="104"/>
        <end position="174"/>
    </location>
</feature>
<reference evidence="2 3" key="1">
    <citation type="journal article" date="2016" name="Nat. Commun.">
        <title>Thousands of microbial genomes shed light on interconnected biogeochemical processes in an aquifer system.</title>
        <authorList>
            <person name="Anantharaman K."/>
            <person name="Brown C.T."/>
            <person name="Hug L.A."/>
            <person name="Sharon I."/>
            <person name="Castelle C.J."/>
            <person name="Probst A.J."/>
            <person name="Thomas B.C."/>
            <person name="Singh A."/>
            <person name="Wilkins M.J."/>
            <person name="Karaoz U."/>
            <person name="Brodie E.L."/>
            <person name="Williams K.H."/>
            <person name="Hubbard S.S."/>
            <person name="Banfield J.F."/>
        </authorList>
    </citation>
    <scope>NUCLEOTIDE SEQUENCE [LARGE SCALE GENOMIC DNA]</scope>
</reference>